<evidence type="ECO:0000256" key="3">
    <source>
        <dbReference type="ARBA" id="ARBA00022723"/>
    </source>
</evidence>
<dbReference type="SUPFAM" id="SSF49503">
    <property type="entry name" value="Cupredoxins"/>
    <property type="match status" value="1"/>
</dbReference>
<keyword evidence="8" id="KW-0472">Membrane</keyword>
<dbReference type="KEGG" id="ndv:NDEV_1992"/>
<proteinExistence type="predicted"/>
<reference evidence="11" key="1">
    <citation type="submission" date="2015-10" db="EMBL/GenBank/DDBJ databases">
        <authorList>
            <person name="Lehtovirta-Morley L.E."/>
            <person name="Vieille C."/>
        </authorList>
    </citation>
    <scope>NUCLEOTIDE SEQUENCE [LARGE SCALE GENOMIC DNA]</scope>
</reference>
<feature type="binding site" evidence="7">
    <location>
        <position position="131"/>
    </location>
    <ligand>
        <name>Cu cation</name>
        <dbReference type="ChEBI" id="CHEBI:23378"/>
    </ligand>
</feature>
<dbReference type="InterPro" id="IPR002386">
    <property type="entry name" value="Amicyanin/Pseudoazurin"/>
</dbReference>
<evidence type="ECO:0000256" key="1">
    <source>
        <dbReference type="ARBA" id="ARBA00004418"/>
    </source>
</evidence>
<evidence type="ECO:0000256" key="7">
    <source>
        <dbReference type="PIRSR" id="PIRSR602386-1"/>
    </source>
</evidence>
<dbReference type="Gene3D" id="2.60.40.420">
    <property type="entry name" value="Cupredoxins - blue copper proteins"/>
    <property type="match status" value="1"/>
</dbReference>
<feature type="binding site" evidence="7">
    <location>
        <position position="128"/>
    </location>
    <ligand>
        <name>Cu cation</name>
        <dbReference type="ChEBI" id="CHEBI:23378"/>
    </ligand>
</feature>
<comment type="subcellular location">
    <subcellularLocation>
        <location evidence="1">Periplasm</location>
    </subcellularLocation>
</comment>
<keyword evidence="8" id="KW-0812">Transmembrane</keyword>
<keyword evidence="8" id="KW-1133">Transmembrane helix</keyword>
<feature type="binding site" evidence="7">
    <location>
        <position position="87"/>
    </location>
    <ligand>
        <name>Cu cation</name>
        <dbReference type="ChEBI" id="CHEBI:23378"/>
    </ligand>
</feature>
<protein>
    <submittedName>
        <fullName evidence="10">Putative Blue (Type 1) copper domain protein</fullName>
    </submittedName>
</protein>
<feature type="domain" description="Blue (type 1) copper" evidence="9">
    <location>
        <begin position="64"/>
        <end position="140"/>
    </location>
</feature>
<evidence type="ECO:0000313" key="11">
    <source>
        <dbReference type="Proteomes" id="UP000196239"/>
    </source>
</evidence>
<keyword evidence="2" id="KW-0813">Transport</keyword>
<dbReference type="EMBL" id="LN890280">
    <property type="protein sequence ID" value="CUR52754.1"/>
    <property type="molecule type" value="Genomic_DNA"/>
</dbReference>
<evidence type="ECO:0000313" key="10">
    <source>
        <dbReference type="EMBL" id="CUR52754.1"/>
    </source>
</evidence>
<evidence type="ECO:0000256" key="4">
    <source>
        <dbReference type="ARBA" id="ARBA00022764"/>
    </source>
</evidence>
<dbReference type="GO" id="GO:0042597">
    <property type="term" value="C:periplasmic space"/>
    <property type="evidence" value="ECO:0007669"/>
    <property type="project" value="UniProtKB-SubCell"/>
</dbReference>
<keyword evidence="6 7" id="KW-0186">Copper</keyword>
<dbReference type="PANTHER" id="PTHR36507:SF1">
    <property type="entry name" value="BLL1555 PROTEIN"/>
    <property type="match status" value="1"/>
</dbReference>
<dbReference type="PRINTS" id="PR00155">
    <property type="entry name" value="AMICYANIN"/>
</dbReference>
<dbReference type="GO" id="GO:0009055">
    <property type="term" value="F:electron transfer activity"/>
    <property type="evidence" value="ECO:0007669"/>
    <property type="project" value="InterPro"/>
</dbReference>
<keyword evidence="5" id="KW-0249">Electron transport</keyword>
<dbReference type="AlphaFoldDB" id="A0A128A5X1"/>
<keyword evidence="3 7" id="KW-0479">Metal-binding</keyword>
<evidence type="ECO:0000256" key="5">
    <source>
        <dbReference type="ARBA" id="ARBA00022982"/>
    </source>
</evidence>
<organism evidence="10 11">
    <name type="scientific">Nitrosotalea devaniterrae</name>
    <dbReference type="NCBI Taxonomy" id="1078905"/>
    <lineage>
        <taxon>Archaea</taxon>
        <taxon>Nitrososphaerota</taxon>
        <taxon>Nitrososphaeria</taxon>
        <taxon>Nitrosotaleales</taxon>
        <taxon>Nitrosotaleaceae</taxon>
        <taxon>Nitrosotalea</taxon>
    </lineage>
</organism>
<dbReference type="GO" id="GO:0005507">
    <property type="term" value="F:copper ion binding"/>
    <property type="evidence" value="ECO:0007669"/>
    <property type="project" value="InterPro"/>
</dbReference>
<name>A0A128A5X1_9ARCH</name>
<evidence type="ECO:0000256" key="2">
    <source>
        <dbReference type="ARBA" id="ARBA00022448"/>
    </source>
</evidence>
<feature type="transmembrane region" description="Helical" evidence="8">
    <location>
        <begin position="274"/>
        <end position="294"/>
    </location>
</feature>
<gene>
    <name evidence="10" type="ORF">NDEV_1992</name>
</gene>
<dbReference type="InterPro" id="IPR052721">
    <property type="entry name" value="ET_Amicyanin"/>
</dbReference>
<evidence type="ECO:0000256" key="6">
    <source>
        <dbReference type="ARBA" id="ARBA00023008"/>
    </source>
</evidence>
<evidence type="ECO:0000256" key="8">
    <source>
        <dbReference type="SAM" id="Phobius"/>
    </source>
</evidence>
<keyword evidence="4" id="KW-0574">Periplasm</keyword>
<dbReference type="PANTHER" id="PTHR36507">
    <property type="entry name" value="BLL1555 PROTEIN"/>
    <property type="match status" value="1"/>
</dbReference>
<dbReference type="InterPro" id="IPR008972">
    <property type="entry name" value="Cupredoxin"/>
</dbReference>
<comment type="cofactor">
    <cofactor evidence="7">
        <name>Cu cation</name>
        <dbReference type="ChEBI" id="CHEBI:23378"/>
    </cofactor>
    <text evidence="7">Binds 1 copper ion per subunit.</text>
</comment>
<sequence>MFLYNGNNLTAMKSKPFGALFGLLALVAILGVAPAFGQTANEIDIATGAGGSANAACVAANNCFAPNPLTVAPGTTVTWKNTDTAMHVVCSGKPTDDECGKVFEEDSLKPGKTFQFTFADAGTYDYFCSVHPWMTGQVIVAAGSTGTPGGDMGGMTMLTSKASDGTTVTVSTSGPVNGQSLSLAISFTDASGNKIHHQNYAITVMQDGNNVLSNSAGHTHTGDDTQISSTNLSSADPVDIQITLNGIGLPTVDPTTWTGVKGETLSFTHIVPEFGPVASIVLAIAVMSMVVFAAKTRGIPKF</sequence>
<dbReference type="InterPro" id="IPR000923">
    <property type="entry name" value="BlueCu_1"/>
</dbReference>
<accession>A0A128A5X1</accession>
<keyword evidence="11" id="KW-1185">Reference proteome</keyword>
<dbReference type="Pfam" id="PF00127">
    <property type="entry name" value="Copper-bind"/>
    <property type="match status" value="1"/>
</dbReference>
<evidence type="ECO:0000259" key="9">
    <source>
        <dbReference type="Pfam" id="PF00127"/>
    </source>
</evidence>
<dbReference type="Proteomes" id="UP000196239">
    <property type="component" value="Chromosome 1"/>
</dbReference>